<accession>A0ABN8FC12</accession>
<organism evidence="2 3">
    <name type="scientific">Neolewinella maritima</name>
    <dbReference type="NCBI Taxonomy" id="1383882"/>
    <lineage>
        <taxon>Bacteria</taxon>
        <taxon>Pseudomonadati</taxon>
        <taxon>Bacteroidota</taxon>
        <taxon>Saprospiria</taxon>
        <taxon>Saprospirales</taxon>
        <taxon>Lewinellaceae</taxon>
        <taxon>Neolewinella</taxon>
    </lineage>
</organism>
<keyword evidence="1" id="KW-0812">Transmembrane</keyword>
<protein>
    <submittedName>
        <fullName evidence="2">Uncharacterized protein</fullName>
    </submittedName>
</protein>
<dbReference type="Proteomes" id="UP000837803">
    <property type="component" value="Unassembled WGS sequence"/>
</dbReference>
<sequence length="207" mass="23630">MTNPNMSHTDALLFALRATAIIAALVCVRLLVPPNDLFKPLAHGNWLCFVWGHEEELEYLHTSYEIDPQDRIIAYEDAYGAKCKRGHSLGEFNKRTDRPSDESGVGGRQLVRSARNFWLEDRYNRQAIPIRPGVDVSRLHRGEGVMLFTGNTESYHWSDYYVIDSIGVDTLYLTPPPDSFAMPDTMPYIEITYTAEDAAWGKFQRVQ</sequence>
<comment type="caution">
    <text evidence="2">The sequence shown here is derived from an EMBL/GenBank/DDBJ whole genome shotgun (WGS) entry which is preliminary data.</text>
</comment>
<evidence type="ECO:0000313" key="2">
    <source>
        <dbReference type="EMBL" id="CAH1002706.1"/>
    </source>
</evidence>
<gene>
    <name evidence="2" type="ORF">LEM8419_03578</name>
</gene>
<evidence type="ECO:0000313" key="3">
    <source>
        <dbReference type="Proteomes" id="UP000837803"/>
    </source>
</evidence>
<name>A0ABN8FC12_9BACT</name>
<proteinExistence type="predicted"/>
<evidence type="ECO:0000256" key="1">
    <source>
        <dbReference type="SAM" id="Phobius"/>
    </source>
</evidence>
<keyword evidence="3" id="KW-1185">Reference proteome</keyword>
<feature type="transmembrane region" description="Helical" evidence="1">
    <location>
        <begin position="12"/>
        <end position="32"/>
    </location>
</feature>
<dbReference type="EMBL" id="CAKLPZ010000007">
    <property type="protein sequence ID" value="CAH1002706.1"/>
    <property type="molecule type" value="Genomic_DNA"/>
</dbReference>
<keyword evidence="1" id="KW-1133">Transmembrane helix</keyword>
<keyword evidence="1" id="KW-0472">Membrane</keyword>
<reference evidence="2" key="1">
    <citation type="submission" date="2021-12" db="EMBL/GenBank/DDBJ databases">
        <authorList>
            <person name="Rodrigo-Torres L."/>
            <person name="Arahal R. D."/>
            <person name="Lucena T."/>
        </authorList>
    </citation>
    <scope>NUCLEOTIDE SEQUENCE</scope>
    <source>
        <strain evidence="2">CECT 8419</strain>
    </source>
</reference>